<dbReference type="Gene3D" id="3.80.10.10">
    <property type="entry name" value="Ribonuclease Inhibitor"/>
    <property type="match status" value="2"/>
</dbReference>
<comment type="catalytic activity">
    <reaction evidence="16">
        <text>L-threonyl-[protein] + ATP = O-phospho-L-threonyl-[protein] + ADP + H(+)</text>
        <dbReference type="Rhea" id="RHEA:46608"/>
        <dbReference type="Rhea" id="RHEA-COMP:11060"/>
        <dbReference type="Rhea" id="RHEA-COMP:11605"/>
        <dbReference type="ChEBI" id="CHEBI:15378"/>
        <dbReference type="ChEBI" id="CHEBI:30013"/>
        <dbReference type="ChEBI" id="CHEBI:30616"/>
        <dbReference type="ChEBI" id="CHEBI:61977"/>
        <dbReference type="ChEBI" id="CHEBI:456216"/>
        <dbReference type="EC" id="2.7.11.1"/>
    </reaction>
</comment>
<dbReference type="FunFam" id="3.30.200.20:FF:000039">
    <property type="entry name" value="receptor-like protein kinase FERONIA"/>
    <property type="match status" value="1"/>
</dbReference>
<dbReference type="Pfam" id="PF00560">
    <property type="entry name" value="LRR_1"/>
    <property type="match status" value="2"/>
</dbReference>
<dbReference type="Pfam" id="PF23598">
    <property type="entry name" value="LRR_14"/>
    <property type="match status" value="1"/>
</dbReference>
<dbReference type="Gene3D" id="3.30.200.20">
    <property type="entry name" value="Phosphorylase Kinase, domain 1"/>
    <property type="match status" value="1"/>
</dbReference>
<keyword evidence="15" id="KW-0325">Glycoprotein</keyword>
<dbReference type="Proteomes" id="UP000886520">
    <property type="component" value="Chromosome 2"/>
</dbReference>
<keyword evidence="10 18" id="KW-0547">Nucleotide-binding</keyword>
<dbReference type="FunFam" id="3.80.10.10:FF:000129">
    <property type="entry name" value="Leucine-rich repeat receptor-like kinase"/>
    <property type="match status" value="1"/>
</dbReference>
<keyword evidence="9" id="KW-0677">Repeat</keyword>
<evidence type="ECO:0000256" key="14">
    <source>
        <dbReference type="ARBA" id="ARBA00023136"/>
    </source>
</evidence>
<dbReference type="PROSITE" id="PS00107">
    <property type="entry name" value="PROTEIN_KINASE_ATP"/>
    <property type="match status" value="1"/>
</dbReference>
<evidence type="ECO:0000256" key="19">
    <source>
        <dbReference type="SAM" id="MobiDB-lite"/>
    </source>
</evidence>
<dbReference type="EMBL" id="JABFUD020000003">
    <property type="protein sequence ID" value="KAI5082092.1"/>
    <property type="molecule type" value="Genomic_DNA"/>
</dbReference>
<protein>
    <recommendedName>
        <fullName evidence="3">non-specific serine/threonine protein kinase</fullName>
        <ecNumber evidence="3">2.7.11.1</ecNumber>
    </recommendedName>
</protein>
<evidence type="ECO:0000256" key="3">
    <source>
        <dbReference type="ARBA" id="ARBA00012513"/>
    </source>
</evidence>
<dbReference type="PROSITE" id="PS50011">
    <property type="entry name" value="PROTEIN_KINASE_DOM"/>
    <property type="match status" value="1"/>
</dbReference>
<accession>A0A9D4VAU7</accession>
<dbReference type="PANTHER" id="PTHR45974">
    <property type="entry name" value="RECEPTOR-LIKE PROTEIN 55"/>
    <property type="match status" value="1"/>
</dbReference>
<evidence type="ECO:0000256" key="7">
    <source>
        <dbReference type="ARBA" id="ARBA00022692"/>
    </source>
</evidence>
<dbReference type="GO" id="GO:0005524">
    <property type="term" value="F:ATP binding"/>
    <property type="evidence" value="ECO:0007669"/>
    <property type="project" value="UniProtKB-UniRule"/>
</dbReference>
<evidence type="ECO:0000256" key="13">
    <source>
        <dbReference type="ARBA" id="ARBA00022989"/>
    </source>
</evidence>
<dbReference type="Pfam" id="PF08263">
    <property type="entry name" value="LRRNT_2"/>
    <property type="match status" value="1"/>
</dbReference>
<comment type="catalytic activity">
    <reaction evidence="17">
        <text>L-seryl-[protein] + ATP = O-phospho-L-seryl-[protein] + ADP + H(+)</text>
        <dbReference type="Rhea" id="RHEA:17989"/>
        <dbReference type="Rhea" id="RHEA-COMP:9863"/>
        <dbReference type="Rhea" id="RHEA-COMP:11604"/>
        <dbReference type="ChEBI" id="CHEBI:15378"/>
        <dbReference type="ChEBI" id="CHEBI:29999"/>
        <dbReference type="ChEBI" id="CHEBI:30616"/>
        <dbReference type="ChEBI" id="CHEBI:83421"/>
        <dbReference type="ChEBI" id="CHEBI:456216"/>
        <dbReference type="EC" id="2.7.11.1"/>
    </reaction>
</comment>
<keyword evidence="6" id="KW-0808">Transferase</keyword>
<keyword evidence="23" id="KW-1185">Reference proteome</keyword>
<gene>
    <name evidence="22" type="ORF">GOP47_0001835</name>
</gene>
<evidence type="ECO:0000256" key="2">
    <source>
        <dbReference type="ARBA" id="ARBA00008684"/>
    </source>
</evidence>
<dbReference type="EC" id="2.7.11.1" evidence="3"/>
<feature type="compositionally biased region" description="Low complexity" evidence="19">
    <location>
        <begin position="946"/>
        <end position="960"/>
    </location>
</feature>
<evidence type="ECO:0000256" key="20">
    <source>
        <dbReference type="SAM" id="Phobius"/>
    </source>
</evidence>
<dbReference type="SUPFAM" id="SSF52058">
    <property type="entry name" value="L domain-like"/>
    <property type="match status" value="1"/>
</dbReference>
<dbReference type="InterPro" id="IPR000719">
    <property type="entry name" value="Prot_kinase_dom"/>
</dbReference>
<evidence type="ECO:0000256" key="17">
    <source>
        <dbReference type="ARBA" id="ARBA00048679"/>
    </source>
</evidence>
<evidence type="ECO:0000313" key="22">
    <source>
        <dbReference type="EMBL" id="KAI5082092.1"/>
    </source>
</evidence>
<feature type="domain" description="Protein kinase" evidence="21">
    <location>
        <begin position="648"/>
        <end position="924"/>
    </location>
</feature>
<feature type="region of interest" description="Disordered" evidence="19">
    <location>
        <begin position="946"/>
        <end position="986"/>
    </location>
</feature>
<dbReference type="GO" id="GO:0004674">
    <property type="term" value="F:protein serine/threonine kinase activity"/>
    <property type="evidence" value="ECO:0007669"/>
    <property type="project" value="UniProtKB-KW"/>
</dbReference>
<evidence type="ECO:0000256" key="6">
    <source>
        <dbReference type="ARBA" id="ARBA00022679"/>
    </source>
</evidence>
<dbReference type="SMART" id="SM00369">
    <property type="entry name" value="LRR_TYP"/>
    <property type="match status" value="4"/>
</dbReference>
<evidence type="ECO:0000256" key="4">
    <source>
        <dbReference type="ARBA" id="ARBA00022527"/>
    </source>
</evidence>
<feature type="transmembrane region" description="Helical" evidence="20">
    <location>
        <begin position="576"/>
        <end position="598"/>
    </location>
</feature>
<proteinExistence type="inferred from homology"/>
<feature type="binding site" evidence="18">
    <location>
        <position position="676"/>
    </location>
    <ligand>
        <name>ATP</name>
        <dbReference type="ChEBI" id="CHEBI:30616"/>
    </ligand>
</feature>
<keyword evidence="12 18" id="KW-0067">ATP-binding</keyword>
<dbReference type="FunFam" id="1.10.510.10:FF:000453">
    <property type="entry name" value="LRR receptor-like serine/threonine-protein kinase HSL2"/>
    <property type="match status" value="1"/>
</dbReference>
<keyword evidence="14 20" id="KW-0472">Membrane</keyword>
<evidence type="ECO:0000256" key="9">
    <source>
        <dbReference type="ARBA" id="ARBA00022737"/>
    </source>
</evidence>
<evidence type="ECO:0000256" key="11">
    <source>
        <dbReference type="ARBA" id="ARBA00022777"/>
    </source>
</evidence>
<dbReference type="SUPFAM" id="SSF56112">
    <property type="entry name" value="Protein kinase-like (PK-like)"/>
    <property type="match status" value="1"/>
</dbReference>
<dbReference type="InterPro" id="IPR008271">
    <property type="entry name" value="Ser/Thr_kinase_AS"/>
</dbReference>
<organism evidence="22 23">
    <name type="scientific">Adiantum capillus-veneris</name>
    <name type="common">Maidenhair fern</name>
    <dbReference type="NCBI Taxonomy" id="13818"/>
    <lineage>
        <taxon>Eukaryota</taxon>
        <taxon>Viridiplantae</taxon>
        <taxon>Streptophyta</taxon>
        <taxon>Embryophyta</taxon>
        <taxon>Tracheophyta</taxon>
        <taxon>Polypodiopsida</taxon>
        <taxon>Polypodiidae</taxon>
        <taxon>Polypodiales</taxon>
        <taxon>Pteridineae</taxon>
        <taxon>Pteridaceae</taxon>
        <taxon>Vittarioideae</taxon>
        <taxon>Adiantum</taxon>
    </lineage>
</organism>
<evidence type="ECO:0000256" key="5">
    <source>
        <dbReference type="ARBA" id="ARBA00022614"/>
    </source>
</evidence>
<dbReference type="OrthoDB" id="10252171at2759"/>
<keyword evidence="4" id="KW-0723">Serine/threonine-protein kinase</keyword>
<evidence type="ECO:0000256" key="1">
    <source>
        <dbReference type="ARBA" id="ARBA00004167"/>
    </source>
</evidence>
<dbReference type="CDD" id="cd14066">
    <property type="entry name" value="STKc_IRAK"/>
    <property type="match status" value="1"/>
</dbReference>
<name>A0A9D4VAU7_ADICA</name>
<dbReference type="PANTHER" id="PTHR45974:SF134">
    <property type="entry name" value="OS01G0960400 PROTEIN"/>
    <property type="match status" value="1"/>
</dbReference>
<reference evidence="22" key="1">
    <citation type="submission" date="2021-01" db="EMBL/GenBank/DDBJ databases">
        <title>Adiantum capillus-veneris genome.</title>
        <authorList>
            <person name="Fang Y."/>
            <person name="Liao Q."/>
        </authorList>
    </citation>
    <scope>NUCLEOTIDE SEQUENCE</scope>
    <source>
        <strain evidence="22">H3</strain>
        <tissue evidence="22">Leaf</tissue>
    </source>
</reference>
<sequence>MNTRMSRGQLRRALLFSVTTAALCISLLSLSLIALEAEGVSHPVDVAALKSFLSSINDPPKELTNWRGEDPCGDQWEGVFCSPPIAGTSRVVELRLLNCRLSGKIAPQLGNLESLQILDLMWNQLSGSIPKELGNLKELTLMLLNGNNLTGLIPEELGNLHLLNRFQIDSNQISGPIPLTFQNLVSVKHLHMNNNSLTGSIPKELGKLPKLVHLLVDNNKLEGSLPSELANISTLQILQLDNNGFSNATIPQSFGSMLNITKLSMRNCNLHGGLPDFSRLSNLQYLDLSLNQLEGKIPSKFPTELTALDLSSNLLNGSIPDVLGNLSKLQLLSLKDNKLSGPIPPCFGTGAYFTSSNGELILDLQKNSLSSVPTNLTNAVKFRPNLFVWLHGNHAICRTNNTLIHRLCKLHHDISLGESKETDNSYSPSCDPMTCSSGEEPIPAVFYSQGLCRCAMPIVVGYRLKSPSFAFFTPFIKGYEEWIARGLLVSPDQVHLNSFTKESGPRFSTILKIFPTVNGPRIFTETELLRIFAIFSGWKMPPNDFYGPQELLSFNYTLYQDDIHAISSYHQSWKEVLVIVLSSTFGVLAVIATLILLISKHYGFKRKAGKSKASRWQGKNDEIRQILMNVSEVRELRLEEVEMATKSFEEGTLVGQGGYGRVYRGFLSDGQVVAIKRAKEGSRQGHHEFYTEIELLSRLHHRNLVCLLGYCIDQDEQILVYEYMPNGTLKDRLAATENEDGAMDFASRLKVALGAARGIRYLHVEASPPIFHRDIKASNILLDGQDNPRVADFGLSKLAPSLPEFEGLSIHAHVSTVVKGTPGYLDPEYFLTHKLTDKSDVYSFGVVLLELITGMQPIANGKNIVREVKHAYDAGELFNIVDNRMGTYPKEALDPLAMLALRCCDDDPIARPSMNEVVGELERIKRMVPSLDNRTSCHKESFPLSSSFKGNASSKSLESSKSLHDSTDNDATDVFSLDLQPSIAPR</sequence>
<dbReference type="PROSITE" id="PS00108">
    <property type="entry name" value="PROTEIN_KINASE_ST"/>
    <property type="match status" value="1"/>
</dbReference>
<dbReference type="InterPro" id="IPR032675">
    <property type="entry name" value="LRR_dom_sf"/>
</dbReference>
<evidence type="ECO:0000256" key="18">
    <source>
        <dbReference type="PROSITE-ProRule" id="PRU10141"/>
    </source>
</evidence>
<evidence type="ECO:0000256" key="12">
    <source>
        <dbReference type="ARBA" id="ARBA00022840"/>
    </source>
</evidence>
<keyword evidence="7 20" id="KW-0812">Transmembrane</keyword>
<dbReference type="FunFam" id="3.80.10.10:FF:000383">
    <property type="entry name" value="Leucine-rich repeat receptor protein kinase EMS1"/>
    <property type="match status" value="1"/>
</dbReference>
<dbReference type="InterPro" id="IPR055414">
    <property type="entry name" value="LRR_R13L4/SHOC2-like"/>
</dbReference>
<evidence type="ECO:0000259" key="21">
    <source>
        <dbReference type="PROSITE" id="PS50011"/>
    </source>
</evidence>
<dbReference type="InterPro" id="IPR011009">
    <property type="entry name" value="Kinase-like_dom_sf"/>
</dbReference>
<comment type="similarity">
    <text evidence="2">Belongs to the protein kinase superfamily. Ser/Thr protein kinase family.</text>
</comment>
<dbReference type="GO" id="GO:0016020">
    <property type="term" value="C:membrane"/>
    <property type="evidence" value="ECO:0007669"/>
    <property type="project" value="UniProtKB-SubCell"/>
</dbReference>
<comment type="subcellular location">
    <subcellularLocation>
        <location evidence="1">Membrane</location>
        <topology evidence="1">Single-pass membrane protein</topology>
    </subcellularLocation>
</comment>
<dbReference type="InterPro" id="IPR003591">
    <property type="entry name" value="Leu-rich_rpt_typical-subtyp"/>
</dbReference>
<dbReference type="InterPro" id="IPR001611">
    <property type="entry name" value="Leu-rich_rpt"/>
</dbReference>
<keyword evidence="13 20" id="KW-1133">Transmembrane helix</keyword>
<evidence type="ECO:0000256" key="16">
    <source>
        <dbReference type="ARBA" id="ARBA00047899"/>
    </source>
</evidence>
<evidence type="ECO:0000256" key="15">
    <source>
        <dbReference type="ARBA" id="ARBA00023180"/>
    </source>
</evidence>
<dbReference type="Gene3D" id="1.10.510.10">
    <property type="entry name" value="Transferase(Phosphotransferase) domain 1"/>
    <property type="match status" value="1"/>
</dbReference>
<dbReference type="InterPro" id="IPR013210">
    <property type="entry name" value="LRR_N_plant-typ"/>
</dbReference>
<evidence type="ECO:0000256" key="10">
    <source>
        <dbReference type="ARBA" id="ARBA00022741"/>
    </source>
</evidence>
<keyword evidence="8" id="KW-0732">Signal</keyword>
<dbReference type="Pfam" id="PF00069">
    <property type="entry name" value="Pkinase"/>
    <property type="match status" value="1"/>
</dbReference>
<evidence type="ECO:0000313" key="23">
    <source>
        <dbReference type="Proteomes" id="UP000886520"/>
    </source>
</evidence>
<comment type="caution">
    <text evidence="22">The sequence shown here is derived from an EMBL/GenBank/DDBJ whole genome shotgun (WGS) entry which is preliminary data.</text>
</comment>
<dbReference type="InterPro" id="IPR017441">
    <property type="entry name" value="Protein_kinase_ATP_BS"/>
</dbReference>
<dbReference type="SMART" id="SM00220">
    <property type="entry name" value="S_TKc"/>
    <property type="match status" value="1"/>
</dbReference>
<keyword evidence="11" id="KW-0418">Kinase</keyword>
<keyword evidence="5" id="KW-0433">Leucine-rich repeat</keyword>
<evidence type="ECO:0000256" key="8">
    <source>
        <dbReference type="ARBA" id="ARBA00022729"/>
    </source>
</evidence>
<dbReference type="AlphaFoldDB" id="A0A9D4VAU7"/>